<dbReference type="Pfam" id="PF08445">
    <property type="entry name" value="FR47"/>
    <property type="match status" value="1"/>
</dbReference>
<dbReference type="Gene3D" id="3.40.630.30">
    <property type="match status" value="2"/>
</dbReference>
<dbReference type="OrthoDB" id="61870at2759"/>
<dbReference type="InterPro" id="IPR016181">
    <property type="entry name" value="Acyl_CoA_acyltransferase"/>
</dbReference>
<accession>A0A9N9QAR2</accession>
<dbReference type="InterPro" id="IPR013653">
    <property type="entry name" value="GCN5-like_dom"/>
</dbReference>
<dbReference type="PANTHER" id="PTHR20958">
    <property type="entry name" value="GLYCINE N-ACYLTRANSFERASE-LIKE PROTEIN"/>
    <property type="match status" value="1"/>
</dbReference>
<sequence length="284" mass="32520">MDVLEELSGTELEELAQIYQNHSHDYPHLHSFLQCCLKSKKLQLDHVQVFCPKNWRRNGTFVASMPRHGHDIVLHSLDPKGTDLLEALKKTKRFQYTRNPNRNVTVFFAVHENFIGPIHNLLVQQKCELLQANLTNLWCLRQQEGIKFEINIASEAYLKKVEAKDVPLIMSLWEHTYAAATQKRLNFIKLTPGYGLYLKSNHQLVAWVTSSCLGQIASLHTLKEHRNKGYGTVVLKAMIKSLAENGFDACATVHIGNTASEALMKKLGFKIINRCRFFDVHNKN</sequence>
<evidence type="ECO:0000259" key="1">
    <source>
        <dbReference type="PROSITE" id="PS51186"/>
    </source>
</evidence>
<proteinExistence type="predicted"/>
<evidence type="ECO:0000313" key="2">
    <source>
        <dbReference type="EMBL" id="CAG9762622.1"/>
    </source>
</evidence>
<dbReference type="InterPro" id="IPR041506">
    <property type="entry name" value="DUF5645"/>
</dbReference>
<feature type="domain" description="N-acetyltransferase" evidence="1">
    <location>
        <begin position="156"/>
        <end position="284"/>
    </location>
</feature>
<dbReference type="InterPro" id="IPR000182">
    <property type="entry name" value="GNAT_dom"/>
</dbReference>
<dbReference type="AlphaFoldDB" id="A0A9N9QAR2"/>
<dbReference type="InterPro" id="IPR053225">
    <property type="entry name" value="Acyl-CoA_N-acyltransferase"/>
</dbReference>
<gene>
    <name evidence="2" type="ORF">CEUTPL_LOCUS3297</name>
</gene>
<keyword evidence="3" id="KW-1185">Reference proteome</keyword>
<dbReference type="PROSITE" id="PS51186">
    <property type="entry name" value="GNAT"/>
    <property type="match status" value="1"/>
</dbReference>
<reference evidence="2" key="1">
    <citation type="submission" date="2022-01" db="EMBL/GenBank/DDBJ databases">
        <authorList>
            <person name="King R."/>
        </authorList>
    </citation>
    <scope>NUCLEOTIDE SEQUENCE</scope>
</reference>
<name>A0A9N9QAR2_9CUCU</name>
<dbReference type="CDD" id="cd04301">
    <property type="entry name" value="NAT_SF"/>
    <property type="match status" value="1"/>
</dbReference>
<dbReference type="SUPFAM" id="SSF55729">
    <property type="entry name" value="Acyl-CoA N-acyltransferases (Nat)"/>
    <property type="match status" value="1"/>
</dbReference>
<dbReference type="Proteomes" id="UP001152799">
    <property type="component" value="Chromosome 12"/>
</dbReference>
<dbReference type="Pfam" id="PF18713">
    <property type="entry name" value="DUF5645"/>
    <property type="match status" value="1"/>
</dbReference>
<dbReference type="EMBL" id="OU892288">
    <property type="protein sequence ID" value="CAG9762622.1"/>
    <property type="molecule type" value="Genomic_DNA"/>
</dbReference>
<evidence type="ECO:0000313" key="3">
    <source>
        <dbReference type="Proteomes" id="UP001152799"/>
    </source>
</evidence>
<protein>
    <recommendedName>
        <fullName evidence="1">N-acetyltransferase domain-containing protein</fullName>
    </recommendedName>
</protein>
<dbReference type="PANTHER" id="PTHR20958:SF6">
    <property type="entry name" value="GLYCINE N-ACYLTRANSFERASE-LIKE PROTEIN"/>
    <property type="match status" value="1"/>
</dbReference>
<dbReference type="GO" id="GO:0016747">
    <property type="term" value="F:acyltransferase activity, transferring groups other than amino-acyl groups"/>
    <property type="evidence" value="ECO:0007669"/>
    <property type="project" value="InterPro"/>
</dbReference>
<organism evidence="2 3">
    <name type="scientific">Ceutorhynchus assimilis</name>
    <name type="common">cabbage seed weevil</name>
    <dbReference type="NCBI Taxonomy" id="467358"/>
    <lineage>
        <taxon>Eukaryota</taxon>
        <taxon>Metazoa</taxon>
        <taxon>Ecdysozoa</taxon>
        <taxon>Arthropoda</taxon>
        <taxon>Hexapoda</taxon>
        <taxon>Insecta</taxon>
        <taxon>Pterygota</taxon>
        <taxon>Neoptera</taxon>
        <taxon>Endopterygota</taxon>
        <taxon>Coleoptera</taxon>
        <taxon>Polyphaga</taxon>
        <taxon>Cucujiformia</taxon>
        <taxon>Curculionidae</taxon>
        <taxon>Ceutorhynchinae</taxon>
        <taxon>Ceutorhynchus</taxon>
    </lineage>
</organism>